<evidence type="ECO:0000259" key="2">
    <source>
        <dbReference type="PROSITE" id="PS50902"/>
    </source>
</evidence>
<gene>
    <name evidence="3" type="ORF">K432DRAFT_399998</name>
</gene>
<dbReference type="Pfam" id="PF00258">
    <property type="entry name" value="Flavodoxin_1"/>
    <property type="match status" value="1"/>
</dbReference>
<dbReference type="SUPFAM" id="SSF52218">
    <property type="entry name" value="Flavoproteins"/>
    <property type="match status" value="1"/>
</dbReference>
<dbReference type="Proteomes" id="UP000250266">
    <property type="component" value="Unassembled WGS sequence"/>
</dbReference>
<dbReference type="PANTHER" id="PTHR19384">
    <property type="entry name" value="NITRIC OXIDE SYNTHASE-RELATED"/>
    <property type="match status" value="1"/>
</dbReference>
<dbReference type="InterPro" id="IPR008254">
    <property type="entry name" value="Flavodoxin/NO_synth"/>
</dbReference>
<dbReference type="PANTHER" id="PTHR19384:SF109">
    <property type="entry name" value="SULFITE REDUCTASE [NADPH] FLAVOPROTEIN COMPONENT"/>
    <property type="match status" value="1"/>
</dbReference>
<dbReference type="GO" id="GO:0050660">
    <property type="term" value="F:flavin adenine dinucleotide binding"/>
    <property type="evidence" value="ECO:0007669"/>
    <property type="project" value="TreeGrafter"/>
</dbReference>
<feature type="domain" description="Flavodoxin-like" evidence="2">
    <location>
        <begin position="11"/>
        <end position="145"/>
    </location>
</feature>
<organism evidence="3 4">
    <name type="scientific">Lepidopterella palustris CBS 459.81</name>
    <dbReference type="NCBI Taxonomy" id="1314670"/>
    <lineage>
        <taxon>Eukaryota</taxon>
        <taxon>Fungi</taxon>
        <taxon>Dikarya</taxon>
        <taxon>Ascomycota</taxon>
        <taxon>Pezizomycotina</taxon>
        <taxon>Dothideomycetes</taxon>
        <taxon>Pleosporomycetidae</taxon>
        <taxon>Mytilinidiales</taxon>
        <taxon>Argynnaceae</taxon>
        <taxon>Lepidopterella</taxon>
    </lineage>
</organism>
<evidence type="ECO:0000313" key="3">
    <source>
        <dbReference type="EMBL" id="OCK85733.1"/>
    </source>
</evidence>
<proteinExistence type="predicted"/>
<dbReference type="InterPro" id="IPR029039">
    <property type="entry name" value="Flavoprotein-like_sf"/>
</dbReference>
<reference evidence="3 4" key="1">
    <citation type="journal article" date="2016" name="Nat. Commun.">
        <title>Ectomycorrhizal ecology is imprinted in the genome of the dominant symbiotic fungus Cenococcum geophilum.</title>
        <authorList>
            <consortium name="DOE Joint Genome Institute"/>
            <person name="Peter M."/>
            <person name="Kohler A."/>
            <person name="Ohm R.A."/>
            <person name="Kuo A."/>
            <person name="Krutzmann J."/>
            <person name="Morin E."/>
            <person name="Arend M."/>
            <person name="Barry K.W."/>
            <person name="Binder M."/>
            <person name="Choi C."/>
            <person name="Clum A."/>
            <person name="Copeland A."/>
            <person name="Grisel N."/>
            <person name="Haridas S."/>
            <person name="Kipfer T."/>
            <person name="LaButti K."/>
            <person name="Lindquist E."/>
            <person name="Lipzen A."/>
            <person name="Maire R."/>
            <person name="Meier B."/>
            <person name="Mihaltcheva S."/>
            <person name="Molinier V."/>
            <person name="Murat C."/>
            <person name="Poggeler S."/>
            <person name="Quandt C.A."/>
            <person name="Sperisen C."/>
            <person name="Tritt A."/>
            <person name="Tisserant E."/>
            <person name="Crous P.W."/>
            <person name="Henrissat B."/>
            <person name="Nehls U."/>
            <person name="Egli S."/>
            <person name="Spatafora J.W."/>
            <person name="Grigoriev I.V."/>
            <person name="Martin F.M."/>
        </authorList>
    </citation>
    <scope>NUCLEOTIDE SEQUENCE [LARGE SCALE GENOMIC DNA]</scope>
    <source>
        <strain evidence="3 4">CBS 459.81</strain>
    </source>
</reference>
<dbReference type="Gene3D" id="3.40.50.360">
    <property type="match status" value="1"/>
</dbReference>
<dbReference type="GO" id="GO:0004783">
    <property type="term" value="F:sulfite reductase (NADPH) activity"/>
    <property type="evidence" value="ECO:0007669"/>
    <property type="project" value="TreeGrafter"/>
</dbReference>
<dbReference type="GO" id="GO:0005829">
    <property type="term" value="C:cytosol"/>
    <property type="evidence" value="ECO:0007669"/>
    <property type="project" value="TreeGrafter"/>
</dbReference>
<evidence type="ECO:0000313" key="4">
    <source>
        <dbReference type="Proteomes" id="UP000250266"/>
    </source>
</evidence>
<name>A0A8E2EL11_9PEZI</name>
<dbReference type="EMBL" id="KV744814">
    <property type="protein sequence ID" value="OCK85733.1"/>
    <property type="molecule type" value="Genomic_DNA"/>
</dbReference>
<evidence type="ECO:0000256" key="1">
    <source>
        <dbReference type="ARBA" id="ARBA00022630"/>
    </source>
</evidence>
<dbReference type="OrthoDB" id="1856718at2759"/>
<dbReference type="AlphaFoldDB" id="A0A8E2EL11"/>
<sequence length="145" mass="16055">MPIQEIDGPAIIILYASQAGTSKDFAEDIQASATNYGFATKIRALDSAAESVPKNQTVVIITPSYKGMPTGNTKECVSWLEANTDSETLEGISYAVYGVGNSYWTITYYRILKLIDQLFEKMESGRFVETGHVDIKTDIVEPWED</sequence>
<dbReference type="InterPro" id="IPR001094">
    <property type="entry name" value="Flavdoxin-like"/>
</dbReference>
<dbReference type="GO" id="GO:0010181">
    <property type="term" value="F:FMN binding"/>
    <property type="evidence" value="ECO:0007669"/>
    <property type="project" value="InterPro"/>
</dbReference>
<keyword evidence="1" id="KW-0285">Flavoprotein</keyword>
<accession>A0A8E2EL11</accession>
<dbReference type="PRINTS" id="PR00369">
    <property type="entry name" value="FLAVODOXIN"/>
</dbReference>
<dbReference type="PROSITE" id="PS50902">
    <property type="entry name" value="FLAVODOXIN_LIKE"/>
    <property type="match status" value="1"/>
</dbReference>
<keyword evidence="4" id="KW-1185">Reference proteome</keyword>
<protein>
    <submittedName>
        <fullName evidence="3">Flavo protein</fullName>
    </submittedName>
</protein>